<dbReference type="AlphaFoldDB" id="A0A1D8S2S3"/>
<gene>
    <name evidence="7" type="ORF">HSR6_0443</name>
    <name evidence="6" type="ORF">HTSR_0458</name>
</gene>
<dbReference type="STRING" id="1873524.HSR6_0443"/>
<evidence type="ECO:0000256" key="5">
    <source>
        <dbReference type="SAM" id="Phobius"/>
    </source>
</evidence>
<dbReference type="InterPro" id="IPR038978">
    <property type="entry name" value="MJ0935"/>
</dbReference>
<dbReference type="KEGG" id="hhsr:HSR6_0443"/>
<evidence type="ECO:0000256" key="4">
    <source>
        <dbReference type="ARBA" id="ARBA00023136"/>
    </source>
</evidence>
<evidence type="ECO:0000256" key="1">
    <source>
        <dbReference type="ARBA" id="ARBA00004141"/>
    </source>
</evidence>
<keyword evidence="9" id="KW-1185">Reference proteome</keyword>
<name>A0A1D8S2S3_9EURY</name>
<dbReference type="OrthoDB" id="84619at2157"/>
<evidence type="ECO:0000256" key="2">
    <source>
        <dbReference type="ARBA" id="ARBA00022692"/>
    </source>
</evidence>
<feature type="transmembrane region" description="Helical" evidence="5">
    <location>
        <begin position="136"/>
        <end position="157"/>
    </location>
</feature>
<dbReference type="PANTHER" id="PTHR42198">
    <property type="entry name" value="INTEGRAL MEMBRANE PROTEIN"/>
    <property type="match status" value="1"/>
</dbReference>
<dbReference type="PANTHER" id="PTHR42198:SF1">
    <property type="entry name" value="INTEGRAL MEMBRANE PROTEIN"/>
    <property type="match status" value="1"/>
</dbReference>
<dbReference type="InterPro" id="IPR002809">
    <property type="entry name" value="EMC3/TMCO1"/>
</dbReference>
<evidence type="ECO:0000313" key="6">
    <source>
        <dbReference type="EMBL" id="AOW79657.1"/>
    </source>
</evidence>
<protein>
    <submittedName>
        <fullName evidence="6">HTR-like protein</fullName>
    </submittedName>
</protein>
<dbReference type="SMART" id="SM01415">
    <property type="entry name" value="DUF106"/>
    <property type="match status" value="1"/>
</dbReference>
<dbReference type="EMBL" id="CP016070">
    <property type="protein sequence ID" value="AOW79657.1"/>
    <property type="molecule type" value="Genomic_DNA"/>
</dbReference>
<keyword evidence="3 5" id="KW-1133">Transmembrane helix</keyword>
<dbReference type="Pfam" id="PF01956">
    <property type="entry name" value="EMC3_TMCO1"/>
    <property type="match status" value="1"/>
</dbReference>
<dbReference type="PATRIC" id="fig|1855411.3.peg.455"/>
<dbReference type="Proteomes" id="UP000185608">
    <property type="component" value="Chromosome"/>
</dbReference>
<feature type="transmembrane region" description="Helical" evidence="5">
    <location>
        <begin position="217"/>
        <end position="234"/>
    </location>
</feature>
<keyword evidence="4 5" id="KW-0472">Membrane</keyword>
<evidence type="ECO:0000313" key="9">
    <source>
        <dbReference type="Proteomes" id="UP000186165"/>
    </source>
</evidence>
<feature type="transmembrane region" description="Helical" evidence="5">
    <location>
        <begin position="259"/>
        <end position="276"/>
    </location>
</feature>
<evidence type="ECO:0000313" key="7">
    <source>
        <dbReference type="EMBL" id="APE94908.1"/>
    </source>
</evidence>
<accession>A0A1J1A9V1</accession>
<reference evidence="6 8" key="1">
    <citation type="submission" date="2016-06" db="EMBL/GenBank/DDBJ databases">
        <title>Discovery of anaerobic lithoheterotrophic haloarchaeon capable of sulfur respiration by hydrogen and formate.</title>
        <authorList>
            <person name="Sorokin D.Y."/>
            <person name="Kublanov I.V."/>
            <person name="Roman P."/>
            <person name="Sinninghe Damste J.S."/>
            <person name="Golyshin P.N."/>
            <person name="Rojo D."/>
            <person name="Ciordia S."/>
            <person name="Mena Md.C."/>
            <person name="Ferrer M."/>
            <person name="Smedile F."/>
            <person name="Messina E."/>
            <person name="La Cono V."/>
            <person name="Yakimov M.M."/>
        </authorList>
    </citation>
    <scope>NUCLEOTIDE SEQUENCE [LARGE SCALE GENOMIC DNA]</scope>
    <source>
        <strain evidence="6 8">HTSR1</strain>
    </source>
</reference>
<reference evidence="7" key="3">
    <citation type="journal article" date="2017" name="ISME J.">
        <title>Discovery of anaerobic lithoheterotrophic haloarchaea, ubiquitous in hypersaline habitats.</title>
        <authorList>
            <person name="Sorokin D.Y."/>
            <person name="Messina E."/>
            <person name="Smedile F."/>
            <person name="Roman P."/>
            <person name="Damste J.S.S."/>
            <person name="Ciordia S."/>
            <person name="Mena M.C."/>
            <person name="Ferrer M."/>
            <person name="Golyshin P.N."/>
            <person name="Kublanov I.V."/>
            <person name="Samarov N.I."/>
            <person name="Toshchakov S.V."/>
            <person name="La Cono V."/>
            <person name="Yakimov M.M."/>
        </authorList>
    </citation>
    <scope>NUCLEOTIDE SEQUENCE</scope>
    <source>
        <strain evidence="7">HSR6</strain>
    </source>
</reference>
<dbReference type="GeneID" id="30416968"/>
<sequence length="296" mass="33298">MNRTAEKVADLVRENPEFEAVLSELLDREDELRWRDVKDDMTSGQWGRLLQKDILVEGEDGFQFADREAVEEALGRTDEMEFETDVDVDDSESSWSTYDKAAAVGALGMFAGYSVGSVRSAVGNVLDLFLGPLDSALPFFAVIMVLAVVTGLYSSILQNALMDTEKMGAYQEKMKEIQERQKAAKERGDDEAVERIREEQMDAMGDQLGMFKEQLRPMVWIMVITIPVFLWMYWKIRPPAHINPAEASMVMPMVGEVELAAGVVGPLQAWILWYILNSIGFSQIIRKALNIQTSPT</sequence>
<proteinExistence type="predicted"/>
<dbReference type="KEGG" id="halh:HTSR_0458"/>
<dbReference type="EMBL" id="CP016804">
    <property type="protein sequence ID" value="APE94908.1"/>
    <property type="molecule type" value="Genomic_DNA"/>
</dbReference>
<organism evidence="6 8">
    <name type="scientific">Halodesulfurarchaeum formicicum</name>
    <dbReference type="NCBI Taxonomy" id="1873524"/>
    <lineage>
        <taxon>Archaea</taxon>
        <taxon>Methanobacteriati</taxon>
        <taxon>Methanobacteriota</taxon>
        <taxon>Stenosarchaea group</taxon>
        <taxon>Halobacteria</taxon>
        <taxon>Halobacteriales</taxon>
        <taxon>Halobacteriaceae</taxon>
        <taxon>Halodesulfurarchaeum</taxon>
    </lineage>
</organism>
<keyword evidence="2 5" id="KW-0812">Transmembrane</keyword>
<evidence type="ECO:0000313" key="8">
    <source>
        <dbReference type="Proteomes" id="UP000185608"/>
    </source>
</evidence>
<comment type="subcellular location">
    <subcellularLocation>
        <location evidence="1">Membrane</location>
        <topology evidence="1">Multi-pass membrane protein</topology>
    </subcellularLocation>
</comment>
<evidence type="ECO:0000256" key="3">
    <source>
        <dbReference type="ARBA" id="ARBA00022989"/>
    </source>
</evidence>
<dbReference type="Proteomes" id="UP000186165">
    <property type="component" value="Chromosome"/>
</dbReference>
<dbReference type="GO" id="GO:0016020">
    <property type="term" value="C:membrane"/>
    <property type="evidence" value="ECO:0007669"/>
    <property type="project" value="UniProtKB-SubCell"/>
</dbReference>
<accession>A0A1D8S2S3</accession>
<reference evidence="9" key="2">
    <citation type="submission" date="2016-08" db="EMBL/GenBank/DDBJ databases">
        <title>Discovery of first anaerobic lithoheterotrophic haloarchae widely represented in hypersaline habitats.</title>
        <authorList>
            <person name="Sorokin D.Y."/>
            <person name="Kublanov I.V."/>
            <person name="Roman P."/>
            <person name="Sinninghe Damste J.S."/>
            <person name="Golyshin P.N."/>
            <person name="Rojo D."/>
            <person name="Ciordia S."/>
            <person name="Mena Md.C."/>
            <person name="Ferrer M."/>
            <person name="Smedile F."/>
            <person name="Messina E."/>
            <person name="La Cono V."/>
            <person name="Yakimov M.M."/>
        </authorList>
    </citation>
    <scope>NUCLEOTIDE SEQUENCE [LARGE SCALE GENOMIC DNA]</scope>
    <source>
        <strain evidence="9">HSR6</strain>
    </source>
</reference>
<dbReference type="RefSeq" id="WP_070364409.1">
    <property type="nucleotide sequence ID" value="NZ_CP016070.1"/>
</dbReference>